<dbReference type="PANTHER" id="PTHR12246">
    <property type="entry name" value="PALMITOYLTRANSFERASE ZDHHC16"/>
    <property type="match status" value="1"/>
</dbReference>
<protein>
    <recommendedName>
        <fullName evidence="10">Palmitoyltransferase</fullName>
        <ecNumber evidence="10">2.3.1.225</ecNumber>
    </recommendedName>
</protein>
<dbReference type="PROSITE" id="PS50216">
    <property type="entry name" value="DHHC"/>
    <property type="match status" value="1"/>
</dbReference>
<keyword evidence="8 10" id="KW-0012">Acyltransferase</keyword>
<feature type="region of interest" description="Disordered" evidence="11">
    <location>
        <begin position="1"/>
        <end position="30"/>
    </location>
</feature>
<evidence type="ECO:0000256" key="2">
    <source>
        <dbReference type="ARBA" id="ARBA00022679"/>
    </source>
</evidence>
<feature type="transmembrane region" description="Helical" evidence="10">
    <location>
        <begin position="202"/>
        <end position="226"/>
    </location>
</feature>
<comment type="subcellular location">
    <subcellularLocation>
        <location evidence="1">Membrane</location>
        <topology evidence="1">Multi-pass membrane protein</topology>
    </subcellularLocation>
</comment>
<evidence type="ECO:0000256" key="6">
    <source>
        <dbReference type="ARBA" id="ARBA00023139"/>
    </source>
</evidence>
<evidence type="ECO:0000256" key="1">
    <source>
        <dbReference type="ARBA" id="ARBA00004141"/>
    </source>
</evidence>
<evidence type="ECO:0000256" key="8">
    <source>
        <dbReference type="ARBA" id="ARBA00023315"/>
    </source>
</evidence>
<accession>A0A1C7M2R0</accession>
<evidence type="ECO:0000259" key="12">
    <source>
        <dbReference type="Pfam" id="PF01529"/>
    </source>
</evidence>
<dbReference type="Pfam" id="PF01529">
    <property type="entry name" value="DHHC"/>
    <property type="match status" value="1"/>
</dbReference>
<dbReference type="OrthoDB" id="9909019at2759"/>
<feature type="compositionally biased region" description="Low complexity" evidence="11">
    <location>
        <begin position="1"/>
        <end position="11"/>
    </location>
</feature>
<keyword evidence="3 10" id="KW-0812">Transmembrane</keyword>
<evidence type="ECO:0000313" key="14">
    <source>
        <dbReference type="Proteomes" id="UP000092993"/>
    </source>
</evidence>
<dbReference type="EC" id="2.3.1.225" evidence="10"/>
<dbReference type="InterPro" id="IPR039859">
    <property type="entry name" value="PFA4/ZDH16/20/ERF2-like"/>
</dbReference>
<dbReference type="InterPro" id="IPR001594">
    <property type="entry name" value="Palmitoyltrfase_DHHC"/>
</dbReference>
<comment type="domain">
    <text evidence="10">The DHHC domain is required for palmitoyltransferase activity.</text>
</comment>
<reference evidence="13 14" key="1">
    <citation type="submission" date="2016-03" db="EMBL/GenBank/DDBJ databases">
        <title>Whole genome sequencing of Grifola frondosa 9006-11.</title>
        <authorList>
            <person name="Min B."/>
            <person name="Park H."/>
            <person name="Kim J.-G."/>
            <person name="Cho H."/>
            <person name="Oh Y.-L."/>
            <person name="Kong W.-S."/>
            <person name="Choi I.-G."/>
        </authorList>
    </citation>
    <scope>NUCLEOTIDE SEQUENCE [LARGE SCALE GENOMIC DNA]</scope>
    <source>
        <strain evidence="13 14">9006-11</strain>
    </source>
</reference>
<evidence type="ECO:0000256" key="5">
    <source>
        <dbReference type="ARBA" id="ARBA00023136"/>
    </source>
</evidence>
<keyword evidence="6" id="KW-0564">Palmitate</keyword>
<evidence type="ECO:0000313" key="13">
    <source>
        <dbReference type="EMBL" id="OBZ71210.1"/>
    </source>
</evidence>
<dbReference type="GO" id="GO:0019706">
    <property type="term" value="F:protein-cysteine S-palmitoyltransferase activity"/>
    <property type="evidence" value="ECO:0007669"/>
    <property type="project" value="UniProtKB-EC"/>
</dbReference>
<feature type="transmembrane region" description="Helical" evidence="10">
    <location>
        <begin position="64"/>
        <end position="84"/>
    </location>
</feature>
<dbReference type="EMBL" id="LUGG01000011">
    <property type="protein sequence ID" value="OBZ71210.1"/>
    <property type="molecule type" value="Genomic_DNA"/>
</dbReference>
<proteinExistence type="inferred from homology"/>
<keyword evidence="14" id="KW-1185">Reference proteome</keyword>
<keyword evidence="5 10" id="KW-0472">Membrane</keyword>
<gene>
    <name evidence="13" type="primary">PFA3</name>
    <name evidence="13" type="ORF">A0H81_08705</name>
</gene>
<keyword evidence="2 10" id="KW-0808">Transferase</keyword>
<comment type="caution">
    <text evidence="13">The sequence shown here is derived from an EMBL/GenBank/DDBJ whole genome shotgun (WGS) entry which is preliminary data.</text>
</comment>
<feature type="transmembrane region" description="Helical" evidence="10">
    <location>
        <begin position="246"/>
        <end position="268"/>
    </location>
</feature>
<feature type="domain" description="Palmitoyltransferase DHHC" evidence="12">
    <location>
        <begin position="155"/>
        <end position="278"/>
    </location>
</feature>
<name>A0A1C7M2R0_GRIFR</name>
<dbReference type="OMA" id="WYHYLPL"/>
<dbReference type="AlphaFoldDB" id="A0A1C7M2R0"/>
<sequence>MPRDGPLISLPSLPPRRMNHYDDDDEDSDPQQKRWYRYLPLCCAFPPQIRCTLNSVAHVLRCRAVFLMLAPHPSLLIMFVNYYYRTLHAPVRAVFHLFAIYTLTFLAFSSLIVVVARDPGPVTAEKTQEAAASDREDESFLEALLAPDDEQERTPLNWCRRCSAPKPERAHHCSTCGRCVLKMDHHCVWLGSKCIGHRTHAAFVHFLFCITALAMYIAILCISAVYYAFTNPLSIDETTPLHEMFLAFYGVVISMVIGSFLGYHIYLITTNQTTLESLSPFLLLRYLPPLPPSPEQPKLSNPPLEHELSLEQRWVVRDAHHHIRLYDVGWRKNWGQVFGWTRPWGWVRRITVGGGCVGDGRSFPRNPRADQMLARLAARLVDADKTR</sequence>
<evidence type="ECO:0000256" key="10">
    <source>
        <dbReference type="RuleBase" id="RU079119"/>
    </source>
</evidence>
<evidence type="ECO:0000256" key="11">
    <source>
        <dbReference type="SAM" id="MobiDB-lite"/>
    </source>
</evidence>
<evidence type="ECO:0000256" key="4">
    <source>
        <dbReference type="ARBA" id="ARBA00022989"/>
    </source>
</evidence>
<comment type="similarity">
    <text evidence="10">Belongs to the DHHC palmitoyltransferase family.</text>
</comment>
<dbReference type="STRING" id="5627.A0A1C7M2R0"/>
<evidence type="ECO:0000256" key="7">
    <source>
        <dbReference type="ARBA" id="ARBA00023288"/>
    </source>
</evidence>
<evidence type="ECO:0000256" key="9">
    <source>
        <dbReference type="ARBA" id="ARBA00048048"/>
    </source>
</evidence>
<dbReference type="GO" id="GO:0016020">
    <property type="term" value="C:membrane"/>
    <property type="evidence" value="ECO:0007669"/>
    <property type="project" value="UniProtKB-SubCell"/>
</dbReference>
<dbReference type="Proteomes" id="UP000092993">
    <property type="component" value="Unassembled WGS sequence"/>
</dbReference>
<comment type="catalytic activity">
    <reaction evidence="9 10">
        <text>L-cysteinyl-[protein] + hexadecanoyl-CoA = S-hexadecanoyl-L-cysteinyl-[protein] + CoA</text>
        <dbReference type="Rhea" id="RHEA:36683"/>
        <dbReference type="Rhea" id="RHEA-COMP:10131"/>
        <dbReference type="Rhea" id="RHEA-COMP:11032"/>
        <dbReference type="ChEBI" id="CHEBI:29950"/>
        <dbReference type="ChEBI" id="CHEBI:57287"/>
        <dbReference type="ChEBI" id="CHEBI:57379"/>
        <dbReference type="ChEBI" id="CHEBI:74151"/>
        <dbReference type="EC" id="2.3.1.225"/>
    </reaction>
</comment>
<evidence type="ECO:0000256" key="3">
    <source>
        <dbReference type="ARBA" id="ARBA00022692"/>
    </source>
</evidence>
<organism evidence="13 14">
    <name type="scientific">Grifola frondosa</name>
    <name type="common">Maitake</name>
    <name type="synonym">Polyporus frondosus</name>
    <dbReference type="NCBI Taxonomy" id="5627"/>
    <lineage>
        <taxon>Eukaryota</taxon>
        <taxon>Fungi</taxon>
        <taxon>Dikarya</taxon>
        <taxon>Basidiomycota</taxon>
        <taxon>Agaricomycotina</taxon>
        <taxon>Agaricomycetes</taxon>
        <taxon>Polyporales</taxon>
        <taxon>Grifolaceae</taxon>
        <taxon>Grifola</taxon>
    </lineage>
</organism>
<feature type="transmembrane region" description="Helical" evidence="10">
    <location>
        <begin position="96"/>
        <end position="116"/>
    </location>
</feature>
<keyword evidence="4 10" id="KW-1133">Transmembrane helix</keyword>
<keyword evidence="7" id="KW-0449">Lipoprotein</keyword>